<dbReference type="Proteomes" id="UP000008555">
    <property type="component" value="Chromosome"/>
</dbReference>
<accession>A9KEF1</accession>
<comment type="catalytic activity">
    <reaction evidence="6">
        <text>a 6-O-methyl-2'-deoxyguanosine in DNA + L-cysteinyl-[protein] = S-methyl-L-cysteinyl-[protein] + a 2'-deoxyguanosine in DNA</text>
        <dbReference type="Rhea" id="RHEA:24000"/>
        <dbReference type="Rhea" id="RHEA-COMP:10131"/>
        <dbReference type="Rhea" id="RHEA-COMP:10132"/>
        <dbReference type="Rhea" id="RHEA-COMP:11367"/>
        <dbReference type="Rhea" id="RHEA-COMP:11368"/>
        <dbReference type="ChEBI" id="CHEBI:29950"/>
        <dbReference type="ChEBI" id="CHEBI:82612"/>
        <dbReference type="ChEBI" id="CHEBI:85445"/>
        <dbReference type="ChEBI" id="CHEBI:85448"/>
        <dbReference type="EC" id="2.1.1.63"/>
    </reaction>
</comment>
<sequence length="171" mass="18800">MSDAVCYQATVSTPVGKIGVRTSDDHLLGIDYLYDDSILVKPKTILAKETVEQFLCYFADPEFPFEIPIALGLTPFQETVLNALRTIPVGTTRTYAQLAEQLDTRARPIGNACRKNPIPIIIPCHRVVAATHLGGYSGATKGKLLAVKQWLLQHESASFESNLGEKLKKTK</sequence>
<feature type="domain" description="Methylated-DNA-[protein]-cysteine S-methyltransferase DNA binding" evidence="7">
    <location>
        <begin position="75"/>
        <end position="156"/>
    </location>
</feature>
<dbReference type="PANTHER" id="PTHR10815:SF13">
    <property type="entry name" value="METHYLATED-DNA--PROTEIN-CYSTEINE METHYLTRANSFERASE"/>
    <property type="match status" value="1"/>
</dbReference>
<name>A9KEF1_COXBN</name>
<dbReference type="Gene3D" id="1.10.10.10">
    <property type="entry name" value="Winged helix-like DNA-binding domain superfamily/Winged helix DNA-binding domain"/>
    <property type="match status" value="1"/>
</dbReference>
<keyword evidence="3 8" id="KW-0808">Transferase</keyword>
<dbReference type="KEGG" id="cbd:CBUD_1633"/>
<gene>
    <name evidence="8" type="ordered locus">CBUD_1633</name>
</gene>
<dbReference type="InterPro" id="IPR036217">
    <property type="entry name" value="MethylDNA_cys_MeTrfase_DNAb"/>
</dbReference>
<comment type="catalytic activity">
    <reaction evidence="1">
        <text>a 4-O-methyl-thymidine in DNA + L-cysteinyl-[protein] = a thymidine in DNA + S-methyl-L-cysteinyl-[protein]</text>
        <dbReference type="Rhea" id="RHEA:53428"/>
        <dbReference type="Rhea" id="RHEA-COMP:10131"/>
        <dbReference type="Rhea" id="RHEA-COMP:10132"/>
        <dbReference type="Rhea" id="RHEA-COMP:13555"/>
        <dbReference type="Rhea" id="RHEA-COMP:13556"/>
        <dbReference type="ChEBI" id="CHEBI:29950"/>
        <dbReference type="ChEBI" id="CHEBI:82612"/>
        <dbReference type="ChEBI" id="CHEBI:137386"/>
        <dbReference type="ChEBI" id="CHEBI:137387"/>
        <dbReference type="EC" id="2.1.1.63"/>
    </reaction>
</comment>
<dbReference type="GO" id="GO:0003908">
    <property type="term" value="F:methylated-DNA-[protein]-cysteine S-methyltransferase activity"/>
    <property type="evidence" value="ECO:0007669"/>
    <property type="project" value="UniProtKB-EC"/>
</dbReference>
<dbReference type="PROSITE" id="PS00374">
    <property type="entry name" value="MGMT"/>
    <property type="match status" value="1"/>
</dbReference>
<dbReference type="InterPro" id="IPR036388">
    <property type="entry name" value="WH-like_DNA-bd_sf"/>
</dbReference>
<protein>
    <submittedName>
        <fullName evidence="8">O6-methylguanine-DNA methyltransferase</fullName>
        <ecNumber evidence="8">2.1.1.63</ecNumber>
    </submittedName>
</protein>
<dbReference type="GO" id="GO:0006281">
    <property type="term" value="P:DNA repair"/>
    <property type="evidence" value="ECO:0007669"/>
    <property type="project" value="UniProtKB-KW"/>
</dbReference>
<dbReference type="GO" id="GO:0032259">
    <property type="term" value="P:methylation"/>
    <property type="evidence" value="ECO:0007669"/>
    <property type="project" value="UniProtKB-KW"/>
</dbReference>
<dbReference type="AlphaFoldDB" id="A9KEF1"/>
<dbReference type="InterPro" id="IPR036631">
    <property type="entry name" value="MGMT_N_sf"/>
</dbReference>
<proteinExistence type="predicted"/>
<keyword evidence="5" id="KW-0234">DNA repair</keyword>
<reference evidence="8 9" key="1">
    <citation type="journal article" date="2009" name="Infect. Immun.">
        <title>Comparative genomics reveal extensive transposon-mediated genomic plasticity and diversity among potential effector proteins within the genus Coxiella.</title>
        <authorList>
            <person name="Beare P.A."/>
            <person name="Unsworth N."/>
            <person name="Andoh M."/>
            <person name="Voth D.E."/>
            <person name="Omsland A."/>
            <person name="Gilk S.D."/>
            <person name="Williams K.P."/>
            <person name="Sobral B.W."/>
            <person name="Kupko J.J.III."/>
            <person name="Porcella S.F."/>
            <person name="Samuel J.E."/>
            <person name="Heinzen R.A."/>
        </authorList>
    </citation>
    <scope>NUCLEOTIDE SEQUENCE [LARGE SCALE GENOMIC DNA]</scope>
    <source>
        <strain evidence="8 9">Dugway 5J108-111</strain>
    </source>
</reference>
<dbReference type="EC" id="2.1.1.63" evidence="8"/>
<dbReference type="NCBIfam" id="TIGR00589">
    <property type="entry name" value="ogt"/>
    <property type="match status" value="1"/>
</dbReference>
<organism evidence="8 9">
    <name type="scientific">Coxiella burnetii (strain Dugway 5J108-111)</name>
    <dbReference type="NCBI Taxonomy" id="434922"/>
    <lineage>
        <taxon>Bacteria</taxon>
        <taxon>Pseudomonadati</taxon>
        <taxon>Pseudomonadota</taxon>
        <taxon>Gammaproteobacteria</taxon>
        <taxon>Legionellales</taxon>
        <taxon>Coxiellaceae</taxon>
        <taxon>Coxiella</taxon>
    </lineage>
</organism>
<evidence type="ECO:0000256" key="2">
    <source>
        <dbReference type="ARBA" id="ARBA00022603"/>
    </source>
</evidence>
<keyword evidence="2 8" id="KW-0489">Methyltransferase</keyword>
<keyword evidence="4" id="KW-0227">DNA damage</keyword>
<dbReference type="HOGENOM" id="CLU_000445_52_2_6"/>
<evidence type="ECO:0000313" key="8">
    <source>
        <dbReference type="EMBL" id="ABS76739.1"/>
    </source>
</evidence>
<evidence type="ECO:0000313" key="9">
    <source>
        <dbReference type="Proteomes" id="UP000008555"/>
    </source>
</evidence>
<dbReference type="SUPFAM" id="SSF53155">
    <property type="entry name" value="Methylated DNA-protein cysteine methyltransferase domain"/>
    <property type="match status" value="1"/>
</dbReference>
<dbReference type="InterPro" id="IPR014048">
    <property type="entry name" value="MethylDNA_cys_MeTrfase_DNA-bd"/>
</dbReference>
<evidence type="ECO:0000259" key="7">
    <source>
        <dbReference type="Pfam" id="PF01035"/>
    </source>
</evidence>
<dbReference type="CDD" id="cd06445">
    <property type="entry name" value="ATase"/>
    <property type="match status" value="1"/>
</dbReference>
<dbReference type="Pfam" id="PF01035">
    <property type="entry name" value="DNA_binding_1"/>
    <property type="match status" value="1"/>
</dbReference>
<evidence type="ECO:0000256" key="3">
    <source>
        <dbReference type="ARBA" id="ARBA00022679"/>
    </source>
</evidence>
<dbReference type="SUPFAM" id="SSF46767">
    <property type="entry name" value="Methylated DNA-protein cysteine methyltransferase, C-terminal domain"/>
    <property type="match status" value="1"/>
</dbReference>
<dbReference type="EMBL" id="CP000733">
    <property type="protein sequence ID" value="ABS76739.1"/>
    <property type="molecule type" value="Genomic_DNA"/>
</dbReference>
<evidence type="ECO:0000256" key="1">
    <source>
        <dbReference type="ARBA" id="ARBA00001286"/>
    </source>
</evidence>
<evidence type="ECO:0000256" key="6">
    <source>
        <dbReference type="ARBA" id="ARBA00049348"/>
    </source>
</evidence>
<dbReference type="InterPro" id="IPR001497">
    <property type="entry name" value="MethylDNA_cys_MeTrfase_AS"/>
</dbReference>
<dbReference type="RefSeq" id="WP_011997188.1">
    <property type="nucleotide sequence ID" value="NC_009727.1"/>
</dbReference>
<evidence type="ECO:0000256" key="5">
    <source>
        <dbReference type="ARBA" id="ARBA00023204"/>
    </source>
</evidence>
<dbReference type="PANTHER" id="PTHR10815">
    <property type="entry name" value="METHYLATED-DNA--PROTEIN-CYSTEINE METHYLTRANSFERASE"/>
    <property type="match status" value="1"/>
</dbReference>
<evidence type="ECO:0000256" key="4">
    <source>
        <dbReference type="ARBA" id="ARBA00022763"/>
    </source>
</evidence>